<proteinExistence type="predicted"/>
<evidence type="ECO:0000256" key="1">
    <source>
        <dbReference type="SAM" id="Coils"/>
    </source>
</evidence>
<name>A0AAE0RWC9_9BIVA</name>
<evidence type="ECO:0000313" key="3">
    <source>
        <dbReference type="EMBL" id="KAK3580883.1"/>
    </source>
</evidence>
<gene>
    <name evidence="3" type="ORF">CHS0354_008168</name>
</gene>
<dbReference type="AlphaFoldDB" id="A0AAE0RWC9"/>
<protein>
    <submittedName>
        <fullName evidence="3">Uncharacterized protein</fullName>
    </submittedName>
</protein>
<accession>A0AAE0RWC9</accession>
<dbReference type="EMBL" id="JAEAOA010000548">
    <property type="protein sequence ID" value="KAK3580883.1"/>
    <property type="molecule type" value="Genomic_DNA"/>
</dbReference>
<reference evidence="3" key="2">
    <citation type="journal article" date="2021" name="Genome Biol. Evol.">
        <title>Developing a high-quality reference genome for a parasitic bivalve with doubly uniparental inheritance (Bivalvia: Unionida).</title>
        <authorList>
            <person name="Smith C.H."/>
        </authorList>
    </citation>
    <scope>NUCLEOTIDE SEQUENCE</scope>
    <source>
        <strain evidence="3">CHS0354</strain>
        <tissue evidence="3">Mantle</tissue>
    </source>
</reference>
<comment type="caution">
    <text evidence="3">The sequence shown here is derived from an EMBL/GenBank/DDBJ whole genome shotgun (WGS) entry which is preliminary data.</text>
</comment>
<feature type="signal peptide" evidence="2">
    <location>
        <begin position="1"/>
        <end position="22"/>
    </location>
</feature>
<keyword evidence="2" id="KW-0732">Signal</keyword>
<keyword evidence="4" id="KW-1185">Reference proteome</keyword>
<evidence type="ECO:0000313" key="4">
    <source>
        <dbReference type="Proteomes" id="UP001195483"/>
    </source>
</evidence>
<reference evidence="3" key="1">
    <citation type="journal article" date="2021" name="Genome Biol. Evol.">
        <title>A High-Quality Reference Genome for a Parasitic Bivalve with Doubly Uniparental Inheritance (Bivalvia: Unionida).</title>
        <authorList>
            <person name="Smith C.H."/>
        </authorList>
    </citation>
    <scope>NUCLEOTIDE SEQUENCE</scope>
    <source>
        <strain evidence="3">CHS0354</strain>
    </source>
</reference>
<sequence length="131" mass="14757">MVGSISLSLDIILSLPSWGALPSPVCTGLQIFYVSAILSCNALQSPLSSLCQGLCLSLNVGDLPHRGKLRCPEGSPDMRSEINKKTRCYRRTCEQIAVLDRKIADLEKRYKRAKRDKMRPFQYNIVLRFQV</sequence>
<feature type="chain" id="PRO_5042213059" evidence="2">
    <location>
        <begin position="23"/>
        <end position="131"/>
    </location>
</feature>
<keyword evidence="1" id="KW-0175">Coiled coil</keyword>
<dbReference type="Proteomes" id="UP001195483">
    <property type="component" value="Unassembled WGS sequence"/>
</dbReference>
<evidence type="ECO:0000256" key="2">
    <source>
        <dbReference type="SAM" id="SignalP"/>
    </source>
</evidence>
<feature type="coiled-coil region" evidence="1">
    <location>
        <begin position="89"/>
        <end position="116"/>
    </location>
</feature>
<organism evidence="3 4">
    <name type="scientific">Potamilus streckersoni</name>
    <dbReference type="NCBI Taxonomy" id="2493646"/>
    <lineage>
        <taxon>Eukaryota</taxon>
        <taxon>Metazoa</taxon>
        <taxon>Spiralia</taxon>
        <taxon>Lophotrochozoa</taxon>
        <taxon>Mollusca</taxon>
        <taxon>Bivalvia</taxon>
        <taxon>Autobranchia</taxon>
        <taxon>Heteroconchia</taxon>
        <taxon>Palaeoheterodonta</taxon>
        <taxon>Unionida</taxon>
        <taxon>Unionoidea</taxon>
        <taxon>Unionidae</taxon>
        <taxon>Ambleminae</taxon>
        <taxon>Lampsilini</taxon>
        <taxon>Potamilus</taxon>
    </lineage>
</organism>
<reference evidence="3" key="3">
    <citation type="submission" date="2023-05" db="EMBL/GenBank/DDBJ databases">
        <authorList>
            <person name="Smith C.H."/>
        </authorList>
    </citation>
    <scope>NUCLEOTIDE SEQUENCE</scope>
    <source>
        <strain evidence="3">CHS0354</strain>
        <tissue evidence="3">Mantle</tissue>
    </source>
</reference>